<dbReference type="Pfam" id="PF01408">
    <property type="entry name" value="GFO_IDH_MocA"/>
    <property type="match status" value="1"/>
</dbReference>
<dbReference type="EMBL" id="AWFF01000035">
    <property type="protein sequence ID" value="KCZ54710.1"/>
    <property type="molecule type" value="Genomic_DNA"/>
</dbReference>
<evidence type="ECO:0000256" key="2">
    <source>
        <dbReference type="ARBA" id="ARBA00023002"/>
    </source>
</evidence>
<accession>A0A062UF40</accession>
<dbReference type="InterPro" id="IPR036291">
    <property type="entry name" value="NAD(P)-bd_dom_sf"/>
</dbReference>
<keyword evidence="2" id="KW-0560">Oxidoreductase</keyword>
<name>A0A062UF40_9PROT</name>
<reference evidence="5 6" key="1">
    <citation type="journal article" date="2014" name="Antonie Van Leeuwenhoek">
        <title>Hyphomonas beringensis sp. nov. and Hyphomonas chukchiensis sp. nov., isolated from surface seawater of the Bering Sea and Chukchi Sea.</title>
        <authorList>
            <person name="Li C."/>
            <person name="Lai Q."/>
            <person name="Li G."/>
            <person name="Dong C."/>
            <person name="Wang J."/>
            <person name="Liao Y."/>
            <person name="Shao Z."/>
        </authorList>
    </citation>
    <scope>NUCLEOTIDE SEQUENCE [LARGE SCALE GENOMIC DNA]</scope>
    <source>
        <strain evidence="5 6">25B14_1</strain>
    </source>
</reference>
<comment type="similarity">
    <text evidence="1">Belongs to the Gfo/Idh/MocA family.</text>
</comment>
<evidence type="ECO:0000259" key="4">
    <source>
        <dbReference type="Pfam" id="PF22725"/>
    </source>
</evidence>
<dbReference type="Gene3D" id="3.40.50.720">
    <property type="entry name" value="NAD(P)-binding Rossmann-like Domain"/>
    <property type="match status" value="1"/>
</dbReference>
<dbReference type="GO" id="GO:0016491">
    <property type="term" value="F:oxidoreductase activity"/>
    <property type="evidence" value="ECO:0007669"/>
    <property type="project" value="UniProtKB-KW"/>
</dbReference>
<dbReference type="SUPFAM" id="SSF51735">
    <property type="entry name" value="NAD(P)-binding Rossmann-fold domains"/>
    <property type="match status" value="1"/>
</dbReference>
<dbReference type="GO" id="GO:0000166">
    <property type="term" value="F:nucleotide binding"/>
    <property type="evidence" value="ECO:0007669"/>
    <property type="project" value="InterPro"/>
</dbReference>
<dbReference type="STRING" id="1280946.HY29_13610"/>
<dbReference type="eggNOG" id="COG0673">
    <property type="taxonomic scope" value="Bacteria"/>
</dbReference>
<dbReference type="OrthoDB" id="9792935at2"/>
<dbReference type="InterPro" id="IPR000683">
    <property type="entry name" value="Gfo/Idh/MocA-like_OxRdtase_N"/>
</dbReference>
<sequence length="325" mass="35139">MIRIGILGAAKIGPMAIIQPASRRQDCTITAVASRDGDKAKSYAEQHGIPAVVTDYQELIEREDVDLVYNALPPHRHADLTIAALEAGKAVLCEKPFAMNAREAIDMVTAAHRTGQTLVEAFHYRFHPAFQMVVDIVRREELGALHTMEGCFDVEIPYRDGELRHTLELGGGALMDLGCYPLHMVRTLAGAEPQILSAEAVCEREGVDLSMKAQLSFPGGVKAKIHTSMAPGVTRKIFLRAECADGSIEMTNPVHPQLGHEITIHHKGQTRVESVPSSTTYDHQLSHVLNVMRGRAAPLTGGADAVGNMSAIDAIYTAAGLNPRG</sequence>
<dbReference type="Gene3D" id="3.30.360.10">
    <property type="entry name" value="Dihydrodipicolinate Reductase, domain 2"/>
    <property type="match status" value="1"/>
</dbReference>
<keyword evidence="6" id="KW-1185">Reference proteome</keyword>
<feature type="domain" description="GFO/IDH/MocA-like oxidoreductase" evidence="4">
    <location>
        <begin position="130"/>
        <end position="248"/>
    </location>
</feature>
<dbReference type="SUPFAM" id="SSF55347">
    <property type="entry name" value="Glyceraldehyde-3-phosphate dehydrogenase-like, C-terminal domain"/>
    <property type="match status" value="1"/>
</dbReference>
<protein>
    <recommendedName>
        <fullName evidence="7">Gfo/Idh/MocA-like oxidoreductase N-terminal domain-containing protein</fullName>
    </recommendedName>
</protein>
<dbReference type="PANTHER" id="PTHR22604">
    <property type="entry name" value="OXIDOREDUCTASES"/>
    <property type="match status" value="1"/>
</dbReference>
<dbReference type="InterPro" id="IPR050984">
    <property type="entry name" value="Gfo/Idh/MocA_domain"/>
</dbReference>
<dbReference type="Proteomes" id="UP000027037">
    <property type="component" value="Unassembled WGS sequence"/>
</dbReference>
<dbReference type="AlphaFoldDB" id="A0A062UF40"/>
<organism evidence="5 6">
    <name type="scientific">Hyphomonas beringensis</name>
    <dbReference type="NCBI Taxonomy" id="1280946"/>
    <lineage>
        <taxon>Bacteria</taxon>
        <taxon>Pseudomonadati</taxon>
        <taxon>Pseudomonadota</taxon>
        <taxon>Alphaproteobacteria</taxon>
        <taxon>Hyphomonadales</taxon>
        <taxon>Hyphomonadaceae</taxon>
        <taxon>Hyphomonas</taxon>
    </lineage>
</organism>
<dbReference type="PATRIC" id="fig|1280946.3.peg.1733"/>
<dbReference type="InterPro" id="IPR055170">
    <property type="entry name" value="GFO_IDH_MocA-like_dom"/>
</dbReference>
<evidence type="ECO:0000313" key="5">
    <source>
        <dbReference type="EMBL" id="KCZ54710.1"/>
    </source>
</evidence>
<dbReference type="Pfam" id="PF22725">
    <property type="entry name" value="GFO_IDH_MocA_C3"/>
    <property type="match status" value="1"/>
</dbReference>
<dbReference type="PANTHER" id="PTHR22604:SF105">
    <property type="entry name" value="TRANS-1,2-DIHYDROBENZENE-1,2-DIOL DEHYDROGENASE"/>
    <property type="match status" value="1"/>
</dbReference>
<comment type="caution">
    <text evidence="5">The sequence shown here is derived from an EMBL/GenBank/DDBJ whole genome shotgun (WGS) entry which is preliminary data.</text>
</comment>
<feature type="domain" description="Gfo/Idh/MocA-like oxidoreductase N-terminal" evidence="3">
    <location>
        <begin position="2"/>
        <end position="119"/>
    </location>
</feature>
<dbReference type="RefSeq" id="WP_051601338.1">
    <property type="nucleotide sequence ID" value="NZ_AWFF01000035.1"/>
</dbReference>
<evidence type="ECO:0000259" key="3">
    <source>
        <dbReference type="Pfam" id="PF01408"/>
    </source>
</evidence>
<evidence type="ECO:0008006" key="7">
    <source>
        <dbReference type="Google" id="ProtNLM"/>
    </source>
</evidence>
<evidence type="ECO:0000313" key="6">
    <source>
        <dbReference type="Proteomes" id="UP000027037"/>
    </source>
</evidence>
<gene>
    <name evidence="5" type="ORF">HY29_13610</name>
</gene>
<proteinExistence type="inferred from homology"/>
<evidence type="ECO:0000256" key="1">
    <source>
        <dbReference type="ARBA" id="ARBA00010928"/>
    </source>
</evidence>